<dbReference type="Proteomes" id="UP000827892">
    <property type="component" value="Chromosome X"/>
</dbReference>
<evidence type="ECO:0000256" key="2">
    <source>
        <dbReference type="SAM" id="MobiDB-lite"/>
    </source>
</evidence>
<evidence type="ECO:0000256" key="1">
    <source>
        <dbReference type="SAM" id="Coils"/>
    </source>
</evidence>
<organism evidence="3 4">
    <name type="scientific">Caenorhabditis briggsae</name>
    <dbReference type="NCBI Taxonomy" id="6238"/>
    <lineage>
        <taxon>Eukaryota</taxon>
        <taxon>Metazoa</taxon>
        <taxon>Ecdysozoa</taxon>
        <taxon>Nematoda</taxon>
        <taxon>Chromadorea</taxon>
        <taxon>Rhabditida</taxon>
        <taxon>Rhabditina</taxon>
        <taxon>Rhabditomorpha</taxon>
        <taxon>Rhabditoidea</taxon>
        <taxon>Rhabditidae</taxon>
        <taxon>Peloderinae</taxon>
        <taxon>Caenorhabditis</taxon>
    </lineage>
</organism>
<name>A0AAE8ZSD8_CAEBR</name>
<gene>
    <name evidence="3" type="ORF">L3Y34_012412</name>
</gene>
<dbReference type="EMBL" id="CP090896">
    <property type="protein sequence ID" value="ULT83142.1"/>
    <property type="molecule type" value="Genomic_DNA"/>
</dbReference>
<protein>
    <submittedName>
        <fullName evidence="3">Uncharacterized protein</fullName>
    </submittedName>
</protein>
<evidence type="ECO:0000313" key="3">
    <source>
        <dbReference type="EMBL" id="ULT83142.1"/>
    </source>
</evidence>
<reference evidence="3 4" key="1">
    <citation type="submission" date="2022-05" db="EMBL/GenBank/DDBJ databases">
        <title>Chromosome-level reference genomes for two strains of Caenorhabditis briggsae: an improved platform for comparative genomics.</title>
        <authorList>
            <person name="Stevens L."/>
            <person name="Andersen E.C."/>
        </authorList>
    </citation>
    <scope>NUCLEOTIDE SEQUENCE [LARGE SCALE GENOMIC DNA]</scope>
    <source>
        <strain evidence="3">QX1410_ONT</strain>
        <tissue evidence="3">Whole-organism</tissue>
    </source>
</reference>
<dbReference type="AlphaFoldDB" id="A0AAE8ZSD8"/>
<feature type="region of interest" description="Disordered" evidence="2">
    <location>
        <begin position="1"/>
        <end position="20"/>
    </location>
</feature>
<evidence type="ECO:0000313" key="4">
    <source>
        <dbReference type="Proteomes" id="UP000827892"/>
    </source>
</evidence>
<feature type="coiled-coil region" evidence="1">
    <location>
        <begin position="144"/>
        <end position="178"/>
    </location>
</feature>
<keyword evidence="1" id="KW-0175">Coiled coil</keyword>
<proteinExistence type="predicted"/>
<sequence>MSSKLGILETTDSNPSEKPMDFKTCQSEIRKLFEEAVPDMNSKQKDDLDFFFCRLMEHKSSFLDTISKRLLDYEKDEKKKCEQEILNINYNADLFVSRLDTSASTLNAVKAVEQFVIVRCTYKLDEYLERHKNKVIKLNEGRIKIKQESTRQNLDMEMEKLEKQFQLKMAMIENEKKEALAALNV</sequence>
<accession>A0AAE8ZSD8</accession>